<proteinExistence type="predicted"/>
<accession>A0AAD6MSC6</accession>
<dbReference type="GO" id="GO:1990072">
    <property type="term" value="C:TRAPPIII protein complex"/>
    <property type="evidence" value="ECO:0007669"/>
    <property type="project" value="TreeGrafter"/>
</dbReference>
<dbReference type="Proteomes" id="UP001215712">
    <property type="component" value="Unassembled WGS sequence"/>
</dbReference>
<comment type="caution">
    <text evidence="1">The sequence shown here is derived from an EMBL/GenBank/DDBJ whole genome shotgun (WGS) entry which is preliminary data.</text>
</comment>
<sequence>MQKVVQEPSGYRIGSIKSIFDTHVLVHDEERDDITESTKLYDQMKRHFGLHCHLLRLRSSQCVVTDDDSVQVPSCERLSPQEQLSGAGEADGTPYLFESDATAIRARLSENSLYNP</sequence>
<keyword evidence="2" id="KW-1185">Reference proteome</keyword>
<evidence type="ECO:0000313" key="2">
    <source>
        <dbReference type="Proteomes" id="UP001215712"/>
    </source>
</evidence>
<reference evidence="1" key="2">
    <citation type="submission" date="2023-01" db="EMBL/GenBank/DDBJ databases">
        <authorList>
            <person name="Petersen C."/>
        </authorList>
    </citation>
    <scope>NUCLEOTIDE SEQUENCE</scope>
    <source>
        <strain evidence="1">IBT 17514</strain>
    </source>
</reference>
<dbReference type="Pfam" id="PF12739">
    <property type="entry name" value="TRAPPC-Trs85"/>
    <property type="match status" value="1"/>
</dbReference>
<organism evidence="1 2">
    <name type="scientific">Penicillium malachiteum</name>
    <dbReference type="NCBI Taxonomy" id="1324776"/>
    <lineage>
        <taxon>Eukaryota</taxon>
        <taxon>Fungi</taxon>
        <taxon>Dikarya</taxon>
        <taxon>Ascomycota</taxon>
        <taxon>Pezizomycotina</taxon>
        <taxon>Eurotiomycetes</taxon>
        <taxon>Eurotiomycetidae</taxon>
        <taxon>Eurotiales</taxon>
        <taxon>Aspergillaceae</taxon>
        <taxon>Penicillium</taxon>
    </lineage>
</organism>
<dbReference type="InterPro" id="IPR024420">
    <property type="entry name" value="TRAPP_III_complex_Trs85"/>
</dbReference>
<dbReference type="PANTHER" id="PTHR12975">
    <property type="entry name" value="TRANSPORT PROTEIN TRAPP"/>
    <property type="match status" value="1"/>
</dbReference>
<protein>
    <submittedName>
        <fullName evidence="1">Uncharacterized protein</fullName>
    </submittedName>
</protein>
<name>A0AAD6MSC6_9EURO</name>
<dbReference type="AlphaFoldDB" id="A0AAD6MSC6"/>
<evidence type="ECO:0000313" key="1">
    <source>
        <dbReference type="EMBL" id="KAJ5709808.1"/>
    </source>
</evidence>
<dbReference type="EMBL" id="JAQJAN010000018">
    <property type="protein sequence ID" value="KAJ5709808.1"/>
    <property type="molecule type" value="Genomic_DNA"/>
</dbReference>
<reference evidence="1" key="1">
    <citation type="journal article" date="2023" name="IMA Fungus">
        <title>Comparative genomic study of the Penicillium genus elucidates a diverse pangenome and 15 lateral gene transfer events.</title>
        <authorList>
            <person name="Petersen C."/>
            <person name="Sorensen T."/>
            <person name="Nielsen M.R."/>
            <person name="Sondergaard T.E."/>
            <person name="Sorensen J.L."/>
            <person name="Fitzpatrick D.A."/>
            <person name="Frisvad J.C."/>
            <person name="Nielsen K.L."/>
        </authorList>
    </citation>
    <scope>NUCLEOTIDE SEQUENCE</scope>
    <source>
        <strain evidence="1">IBT 17514</strain>
    </source>
</reference>
<gene>
    <name evidence="1" type="ORF">N7493_010099</name>
</gene>
<dbReference type="PANTHER" id="PTHR12975:SF6">
    <property type="entry name" value="TRAFFICKING PROTEIN PARTICLE COMPLEX SUBUNIT 8"/>
    <property type="match status" value="1"/>
</dbReference>